<evidence type="ECO:0000259" key="2">
    <source>
        <dbReference type="Pfam" id="PF00144"/>
    </source>
</evidence>
<organism evidence="3 4">
    <name type="scientific">Peteryoungia algae</name>
    <dbReference type="NCBI Taxonomy" id="2919917"/>
    <lineage>
        <taxon>Bacteria</taxon>
        <taxon>Pseudomonadati</taxon>
        <taxon>Pseudomonadota</taxon>
        <taxon>Alphaproteobacteria</taxon>
        <taxon>Hyphomicrobiales</taxon>
        <taxon>Rhizobiaceae</taxon>
        <taxon>Peteryoungia</taxon>
    </lineage>
</organism>
<keyword evidence="4" id="KW-1185">Reference proteome</keyword>
<comment type="caution">
    <text evidence="3">The sequence shown here is derived from an EMBL/GenBank/DDBJ whole genome shotgun (WGS) entry which is preliminary data.</text>
</comment>
<keyword evidence="1" id="KW-1133">Transmembrane helix</keyword>
<dbReference type="PANTHER" id="PTHR43283">
    <property type="entry name" value="BETA-LACTAMASE-RELATED"/>
    <property type="match status" value="1"/>
</dbReference>
<sequence length="455" mass="48656">MQRAIKWGLRLTVALVALVAVGIGVVLVSPPDLLRVGTGYAAKIVCSNVFIAGRDADEVLRDDVQAPGHPLLKLVGVDVDLEGGLVRAAMLGIVAPAHAVYRTGLGCAVVAEADIGLARRLAAPVSEAVPADEALAWPEGEAVPTPDPDLADVLGDADLLGASARAVVVVKDGQIVGEAYGPGFNERTPLLGWSMTKTVTAALLGLLQGEGRIDLEARALFPEWSGDARREIALADLLAMQSGLRFNENYGDVTDVTRMLYLEPDMGAYVASLPSEAPPGTRFNYSSGETVLISRYWMSRFADQAEALAFPRRALFDALGMRSAVLEPDQAGTFVGSSYLYATARDWARFGLLIAESGNWAGRQLLDPAFVARITEPSETSDGAYTRAQAWQNGPQGADNDFGLPEDTVWMLGHDGQSIAVIPSERLVVVRLGLTPRRLEYRPQRLVEAVRAALR</sequence>
<feature type="transmembrane region" description="Helical" evidence="1">
    <location>
        <begin position="7"/>
        <end position="28"/>
    </location>
</feature>
<evidence type="ECO:0000313" key="3">
    <source>
        <dbReference type="EMBL" id="MCJ8238764.1"/>
    </source>
</evidence>
<gene>
    <name evidence="3" type="ORF">MKJ03_10520</name>
</gene>
<dbReference type="Pfam" id="PF00144">
    <property type="entry name" value="Beta-lactamase"/>
    <property type="match status" value="1"/>
</dbReference>
<dbReference type="InterPro" id="IPR050789">
    <property type="entry name" value="Diverse_Enzym_Activities"/>
</dbReference>
<evidence type="ECO:0000313" key="4">
    <source>
        <dbReference type="Proteomes" id="UP001522662"/>
    </source>
</evidence>
<dbReference type="EMBL" id="JALAYX010000002">
    <property type="protein sequence ID" value="MCJ8238764.1"/>
    <property type="molecule type" value="Genomic_DNA"/>
</dbReference>
<dbReference type="InterPro" id="IPR001466">
    <property type="entry name" value="Beta-lactam-related"/>
</dbReference>
<accession>A0ABT0D022</accession>
<keyword evidence="3" id="KW-0614">Plasmid</keyword>
<dbReference type="InterPro" id="IPR012338">
    <property type="entry name" value="Beta-lactam/transpept-like"/>
</dbReference>
<protein>
    <submittedName>
        <fullName evidence="3">Beta-lactamase family protein</fullName>
    </submittedName>
</protein>
<keyword evidence="1" id="KW-0812">Transmembrane</keyword>
<geneLocation type="plasmid" evidence="3">
    <name>unnamed</name>
</geneLocation>
<dbReference type="Proteomes" id="UP001522662">
    <property type="component" value="Unassembled WGS sequence"/>
</dbReference>
<name>A0ABT0D022_9HYPH</name>
<dbReference type="SUPFAM" id="SSF56601">
    <property type="entry name" value="beta-lactamase/transpeptidase-like"/>
    <property type="match status" value="1"/>
</dbReference>
<keyword evidence="1" id="KW-0472">Membrane</keyword>
<proteinExistence type="predicted"/>
<reference evidence="3 4" key="1">
    <citation type="submission" date="2022-03" db="EMBL/GenBank/DDBJ databases">
        <title>Rhizobium SSM4.3 sp. nov., isolated from Sediment (Gouqi Island).</title>
        <authorList>
            <person name="Chen G."/>
        </authorList>
    </citation>
    <scope>NUCLEOTIDE SEQUENCE [LARGE SCALE GENOMIC DNA]</scope>
    <source>
        <strain evidence="3 4">SSM4.3</strain>
        <plasmid evidence="3">unnamed</plasmid>
    </source>
</reference>
<dbReference type="PANTHER" id="PTHR43283:SF7">
    <property type="entry name" value="BETA-LACTAMASE-RELATED DOMAIN-CONTAINING PROTEIN"/>
    <property type="match status" value="1"/>
</dbReference>
<feature type="domain" description="Beta-lactamase-related" evidence="2">
    <location>
        <begin position="166"/>
        <end position="432"/>
    </location>
</feature>
<dbReference type="Gene3D" id="3.40.710.10">
    <property type="entry name" value="DD-peptidase/beta-lactamase superfamily"/>
    <property type="match status" value="1"/>
</dbReference>
<dbReference type="RefSeq" id="WP_229576838.1">
    <property type="nucleotide sequence ID" value="NZ_CP128477.1"/>
</dbReference>
<evidence type="ECO:0000256" key="1">
    <source>
        <dbReference type="SAM" id="Phobius"/>
    </source>
</evidence>